<dbReference type="Pfam" id="PF14616">
    <property type="entry name" value="Rua1_C"/>
    <property type="match status" value="1"/>
</dbReference>
<dbReference type="PANTHER" id="PTHR28125:SF3">
    <property type="entry name" value="TRANSCRIPTION REGULATOR RUA1 C-TERMINAL DOMAIN-CONTAINING PROTEIN"/>
    <property type="match status" value="1"/>
</dbReference>
<feature type="compositionally biased region" description="Low complexity" evidence="1">
    <location>
        <begin position="399"/>
        <end position="411"/>
    </location>
</feature>
<dbReference type="InterPro" id="IPR028012">
    <property type="entry name" value="Rua1_C"/>
</dbReference>
<dbReference type="PANTHER" id="PTHR28125">
    <property type="entry name" value="MEIOTIC EXPRESSION UP-REGULATED PROTEIN 26"/>
    <property type="match status" value="1"/>
</dbReference>
<accession>A0A068RR37</accession>
<proteinExistence type="predicted"/>
<keyword evidence="4" id="KW-1185">Reference proteome</keyword>
<feature type="region of interest" description="Disordered" evidence="1">
    <location>
        <begin position="1"/>
        <end position="26"/>
    </location>
</feature>
<evidence type="ECO:0000313" key="3">
    <source>
        <dbReference type="EMBL" id="CDH51431.1"/>
    </source>
</evidence>
<feature type="compositionally biased region" description="Polar residues" evidence="1">
    <location>
        <begin position="191"/>
        <end position="213"/>
    </location>
</feature>
<feature type="region of interest" description="Disordered" evidence="1">
    <location>
        <begin position="311"/>
        <end position="491"/>
    </location>
</feature>
<dbReference type="Proteomes" id="UP000027586">
    <property type="component" value="Unassembled WGS sequence"/>
</dbReference>
<comment type="caution">
    <text evidence="3">The sequence shown here is derived from an EMBL/GenBank/DDBJ whole genome shotgun (WGS) entry which is preliminary data.</text>
</comment>
<feature type="domain" description="Transcription regulator Rua1 C-terminal" evidence="2">
    <location>
        <begin position="499"/>
        <end position="597"/>
    </location>
</feature>
<evidence type="ECO:0000313" key="4">
    <source>
        <dbReference type="Proteomes" id="UP000027586"/>
    </source>
</evidence>
<protein>
    <submittedName>
        <fullName evidence="3">Conserved fungal protein</fullName>
    </submittedName>
</protein>
<feature type="compositionally biased region" description="Pro residues" evidence="1">
    <location>
        <begin position="342"/>
        <end position="365"/>
    </location>
</feature>
<feature type="compositionally biased region" description="Low complexity" evidence="1">
    <location>
        <begin position="437"/>
        <end position="446"/>
    </location>
</feature>
<evidence type="ECO:0000259" key="2">
    <source>
        <dbReference type="Pfam" id="PF14616"/>
    </source>
</evidence>
<evidence type="ECO:0000256" key="1">
    <source>
        <dbReference type="SAM" id="MobiDB-lite"/>
    </source>
</evidence>
<dbReference type="EMBL" id="CBTN010000009">
    <property type="protein sequence ID" value="CDH51431.1"/>
    <property type="molecule type" value="Genomic_DNA"/>
</dbReference>
<feature type="compositionally biased region" description="Basic and acidic residues" evidence="1">
    <location>
        <begin position="465"/>
        <end position="491"/>
    </location>
</feature>
<feature type="compositionally biased region" description="Low complexity" evidence="1">
    <location>
        <begin position="318"/>
        <end position="327"/>
    </location>
</feature>
<dbReference type="VEuPathDB" id="FungiDB:LCOR_03035.1"/>
<reference evidence="3" key="1">
    <citation type="submission" date="2013-08" db="EMBL/GenBank/DDBJ databases">
        <title>Gene expansion shapes genome architecture in the human pathogen Lichtheimia corymbifera: an evolutionary genomics analysis in the ancient terrestrial Mucorales (Mucoromycotina).</title>
        <authorList>
            <person name="Schwartze V.U."/>
            <person name="Winter S."/>
            <person name="Shelest E."/>
            <person name="Marcet-Houben M."/>
            <person name="Horn F."/>
            <person name="Wehner S."/>
            <person name="Hoffmann K."/>
            <person name="Riege K."/>
            <person name="Sammeth M."/>
            <person name="Nowrousian M."/>
            <person name="Valiante V."/>
            <person name="Linde J."/>
            <person name="Jacobsen I.D."/>
            <person name="Marz M."/>
            <person name="Brakhage A.A."/>
            <person name="Gabaldon T."/>
            <person name="Bocker S."/>
            <person name="Voigt K."/>
        </authorList>
    </citation>
    <scope>NUCLEOTIDE SEQUENCE [LARGE SCALE GENOMIC DNA]</scope>
    <source>
        <strain evidence="3">FSU 9682</strain>
    </source>
</reference>
<name>A0A068RR37_9FUNG</name>
<gene>
    <name evidence="3" type="ORF">LCOR_03035.1</name>
</gene>
<feature type="compositionally biased region" description="Basic and acidic residues" evidence="1">
    <location>
        <begin position="1"/>
        <end position="13"/>
    </location>
</feature>
<sequence>MDVQEFIHPRAQDTHQATSSSTHYHHNTSTSFIESYSFPNANAATSPKLTAMSRPALPTILENGDSNIGVSTSTSMASMNNVSQAFTTRTNEQQQLLTPDGNDDMEEAMNPIMLMNRFDKRKSSPAVLGLPYGMGGPTTGINSSSITSSNAQAQQLGLQQHRNSIEAAMLLANFNRIPPVERTSPPDDKGSTTWQDDASVTQPKNSWISNDGSELTIDTDTAMRRHSYCVGMDWNDLPETRSLFNNGRIDFLSEIGSVDGVNTPGQPVDETASKLTWTNDGTMLNNDTSTGEYAQLLEFIQHPASTSPSSVLQYAKVSPHTSSSSSSPPRPAFYNNTSIKYPLPPPPPPYAGMPPQHQPPPPPYPQSSLGQKREYPGDGYMQQDYRSTTTTMPPPVHPYYYQQQQQQQQQQPGMTTQHPHAAMHPMSPAGTTAIPVARTATTTSNKTSRRKRTRFDDDEGEVVEPGDKDFPAMSPRDVEAARTDPEARPRRQKLRFDGDQYTPQWVRYNGQSKEGLCDTCSPGKWLQLKNSAFWYHKQFYHGISSVSGQPFVKPLETRWVDQDLVEGLCHQCRQWVPVSNVKRKNSVLWYRHAHKCHVYNKPKTSASKKR</sequence>
<feature type="region of interest" description="Disordered" evidence="1">
    <location>
        <begin position="178"/>
        <end position="213"/>
    </location>
</feature>
<dbReference type="STRING" id="1263082.A0A068RR37"/>
<dbReference type="AlphaFoldDB" id="A0A068RR37"/>
<dbReference type="OrthoDB" id="5595379at2759"/>
<organism evidence="3 4">
    <name type="scientific">Lichtheimia corymbifera JMRC:FSU:9682</name>
    <dbReference type="NCBI Taxonomy" id="1263082"/>
    <lineage>
        <taxon>Eukaryota</taxon>
        <taxon>Fungi</taxon>
        <taxon>Fungi incertae sedis</taxon>
        <taxon>Mucoromycota</taxon>
        <taxon>Mucoromycotina</taxon>
        <taxon>Mucoromycetes</taxon>
        <taxon>Mucorales</taxon>
        <taxon>Lichtheimiaceae</taxon>
        <taxon>Lichtheimia</taxon>
    </lineage>
</organism>